<dbReference type="Proteomes" id="UP000037035">
    <property type="component" value="Unassembled WGS sequence"/>
</dbReference>
<keyword evidence="2" id="KW-1185">Reference proteome</keyword>
<accession>A0A0L6V784</accession>
<dbReference type="VEuPathDB" id="FungiDB:VP01_2419g1"/>
<protein>
    <submittedName>
        <fullName evidence="1">Uncharacterized protein</fullName>
    </submittedName>
</protein>
<organism evidence="1 2">
    <name type="scientific">Puccinia sorghi</name>
    <dbReference type="NCBI Taxonomy" id="27349"/>
    <lineage>
        <taxon>Eukaryota</taxon>
        <taxon>Fungi</taxon>
        <taxon>Dikarya</taxon>
        <taxon>Basidiomycota</taxon>
        <taxon>Pucciniomycotina</taxon>
        <taxon>Pucciniomycetes</taxon>
        <taxon>Pucciniales</taxon>
        <taxon>Pucciniaceae</taxon>
        <taxon>Puccinia</taxon>
    </lineage>
</organism>
<proteinExistence type="predicted"/>
<evidence type="ECO:0000313" key="2">
    <source>
        <dbReference type="Proteomes" id="UP000037035"/>
    </source>
</evidence>
<gene>
    <name evidence="1" type="ORF">VP01_2419g1</name>
</gene>
<evidence type="ECO:0000313" key="1">
    <source>
        <dbReference type="EMBL" id="KNZ56372.1"/>
    </source>
</evidence>
<name>A0A0L6V784_9BASI</name>
<dbReference type="EMBL" id="LAVV01007302">
    <property type="protein sequence ID" value="KNZ56372.1"/>
    <property type="molecule type" value="Genomic_DNA"/>
</dbReference>
<reference evidence="1 2" key="1">
    <citation type="submission" date="2015-08" db="EMBL/GenBank/DDBJ databases">
        <title>Next Generation Sequencing and Analysis of the Genome of Puccinia sorghi L Schw, the Causal Agent of Maize Common Rust.</title>
        <authorList>
            <person name="Rochi L."/>
            <person name="Burguener G."/>
            <person name="Darino M."/>
            <person name="Turjanski A."/>
            <person name="Kreff E."/>
            <person name="Dieguez M.J."/>
            <person name="Sacco F."/>
        </authorList>
    </citation>
    <scope>NUCLEOTIDE SEQUENCE [LARGE SCALE GENOMIC DNA]</scope>
    <source>
        <strain evidence="1 2">RO10H11247</strain>
    </source>
</reference>
<sequence length="73" mass="8450">MLKSYPLHKEDPTMVHRMDMETVYDTNVQVGSVCAIKTLKRLMEAICLRRTKDVLLYCAPKTEWAVLVHLNSN</sequence>
<dbReference type="AlphaFoldDB" id="A0A0L6V784"/>
<comment type="caution">
    <text evidence="1">The sequence shown here is derived from an EMBL/GenBank/DDBJ whole genome shotgun (WGS) entry which is preliminary data.</text>
</comment>